<protein>
    <recommendedName>
        <fullName evidence="3">Outer membrane protein</fullName>
    </recommendedName>
</protein>
<gene>
    <name evidence="2" type="ORF">AW0309160_00174</name>
</gene>
<reference evidence="2" key="1">
    <citation type="submission" date="2019-09" db="EMBL/GenBank/DDBJ databases">
        <authorList>
            <person name="Hjerde E."/>
        </authorList>
    </citation>
    <scope>NUCLEOTIDE SEQUENCE</scope>
    <source>
        <strain evidence="2">06/09/160</strain>
    </source>
</reference>
<keyword evidence="1" id="KW-0732">Signal</keyword>
<evidence type="ECO:0000313" key="2">
    <source>
        <dbReference type="EMBL" id="VVV02849.1"/>
    </source>
</evidence>
<feature type="signal peptide" evidence="1">
    <location>
        <begin position="1"/>
        <end position="25"/>
    </location>
</feature>
<name>A0A5Q4ZTA5_9GAMM</name>
<proteinExistence type="predicted"/>
<feature type="chain" id="PRO_5024307773" description="Outer membrane protein" evidence="1">
    <location>
        <begin position="26"/>
        <end position="586"/>
    </location>
</feature>
<organism evidence="2">
    <name type="scientific">Aliivibrio wodanis</name>
    <dbReference type="NCBI Taxonomy" id="80852"/>
    <lineage>
        <taxon>Bacteria</taxon>
        <taxon>Pseudomonadati</taxon>
        <taxon>Pseudomonadota</taxon>
        <taxon>Gammaproteobacteria</taxon>
        <taxon>Vibrionales</taxon>
        <taxon>Vibrionaceae</taxon>
        <taxon>Aliivibrio</taxon>
    </lineage>
</organism>
<accession>A0A5Q4ZTA5</accession>
<dbReference type="EMBL" id="LR721750">
    <property type="protein sequence ID" value="VVV02849.1"/>
    <property type="molecule type" value="Genomic_DNA"/>
</dbReference>
<evidence type="ECO:0008006" key="3">
    <source>
        <dbReference type="Google" id="ProtNLM"/>
    </source>
</evidence>
<sequence>MSKQMKFGLLPAAIAGALLSGNAFAGTEACIEVFKSAANDYQEHNVLYTAASCNFATVGGTTANSLRANDSADIAYELTKNLDLNFEAVDQDDAAETLNIVYVPTSDIPAASRLKFRLNGATFANNSNIIYLVKAEADSATGITTKYSAVASTDGAVDGENVITFIVTDLIGAGTRLVLSLENQPTLDLTGAVENRTTFESPAINIANPEVCTPNDKVTLEVIEAKSDFGQDIKGAVTNPATNKLADLVDIQKQFTLLHDAQLTTEALVDAESPSYRGQFVFSKTDTGLWVNQTTEQGLFWESTIQNKISSLDQYVEIDTEDRLRVRLNPEGSLGGVMNFAMLYNDTTRANTPLDASEDSHISTEAQYMYNYNTTGNRWTNVKDTAQEYSYNIYDVVNGEDSARIAMQLEGNGQPMSFNYLLNASLGLEFKDVKLQDDTYCQTKTPFKVGVNGATLKVPHTTNNPANFVRITNEHVTGAEVSVTVFDENSTTAANEITFVLNAENGFSEELGPKDSIVYKSDKIIKKYAELLKAKTGLDALKTSDRVSMTFVVTAPKDTVHATSVIKGPGNTDRVMAVLDNNKWSQ</sequence>
<evidence type="ECO:0000256" key="1">
    <source>
        <dbReference type="SAM" id="SignalP"/>
    </source>
</evidence>
<dbReference type="AlphaFoldDB" id="A0A5Q4ZTA5"/>